<dbReference type="AlphaFoldDB" id="A0A6H1U5K0"/>
<evidence type="ECO:0000313" key="2">
    <source>
        <dbReference type="Proteomes" id="UP000500857"/>
    </source>
</evidence>
<proteinExistence type="predicted"/>
<accession>A0A6H1U5K0</accession>
<name>A0A6H1U5K0_9CYAN</name>
<evidence type="ECO:0000313" key="1">
    <source>
        <dbReference type="EMBL" id="QIZ73647.1"/>
    </source>
</evidence>
<dbReference type="Proteomes" id="UP000500857">
    <property type="component" value="Chromosome"/>
</dbReference>
<keyword evidence="2" id="KW-1185">Reference proteome</keyword>
<organism evidence="1 2">
    <name type="scientific">Oxynema aestuarii AP17</name>
    <dbReference type="NCBI Taxonomy" id="2064643"/>
    <lineage>
        <taxon>Bacteria</taxon>
        <taxon>Bacillati</taxon>
        <taxon>Cyanobacteriota</taxon>
        <taxon>Cyanophyceae</taxon>
        <taxon>Oscillatoriophycideae</taxon>
        <taxon>Oscillatoriales</taxon>
        <taxon>Oscillatoriaceae</taxon>
        <taxon>Oxynema</taxon>
        <taxon>Oxynema aestuarii</taxon>
    </lineage>
</organism>
<protein>
    <submittedName>
        <fullName evidence="1">Uncharacterized protein</fullName>
    </submittedName>
</protein>
<dbReference type="KEGG" id="oxy:HCG48_07475"/>
<gene>
    <name evidence="1" type="ORF">HCG48_07475</name>
</gene>
<dbReference type="EMBL" id="CP051167">
    <property type="protein sequence ID" value="QIZ73647.1"/>
    <property type="molecule type" value="Genomic_DNA"/>
</dbReference>
<sequence>MMEDFVKRQLDREIEMLSYNQLTELGNRAVALGLILGHGYRGGKYEILMRDRDLLLSPEEAQPYLEQLLGENGG</sequence>
<reference evidence="1 2" key="1">
    <citation type="submission" date="2020-04" db="EMBL/GenBank/DDBJ databases">
        <authorList>
            <person name="Basu S."/>
            <person name="Maruthanayagam V."/>
            <person name="Chakraborty S."/>
            <person name="Pramanik A."/>
            <person name="Mukherjee J."/>
            <person name="Brink B."/>
        </authorList>
    </citation>
    <scope>NUCLEOTIDE SEQUENCE [LARGE SCALE GENOMIC DNA]</scope>
    <source>
        <strain evidence="1 2">AP17</strain>
    </source>
</reference>